<dbReference type="EMBL" id="UINC01227020">
    <property type="protein sequence ID" value="SVE57741.1"/>
    <property type="molecule type" value="Genomic_DNA"/>
</dbReference>
<protein>
    <recommendedName>
        <fullName evidence="1">Glycosyltransferase subfamily 4-like N-terminal domain-containing protein</fullName>
    </recommendedName>
</protein>
<dbReference type="AlphaFoldDB" id="A0A383ELU9"/>
<organism evidence="2">
    <name type="scientific">marine metagenome</name>
    <dbReference type="NCBI Taxonomy" id="408172"/>
    <lineage>
        <taxon>unclassified sequences</taxon>
        <taxon>metagenomes</taxon>
        <taxon>ecological metagenomes</taxon>
    </lineage>
</organism>
<proteinExistence type="predicted"/>
<dbReference type="SUPFAM" id="SSF53756">
    <property type="entry name" value="UDP-Glycosyltransferase/glycogen phosphorylase"/>
    <property type="match status" value="1"/>
</dbReference>
<accession>A0A383ELU9</accession>
<dbReference type="Pfam" id="PF13439">
    <property type="entry name" value="Glyco_transf_4"/>
    <property type="match status" value="1"/>
</dbReference>
<sequence>MNLIPSKLTPIKKFRILWLIPGEEKHPSSMCFVKRQLTVLKERSELQMEVFFMGKTRSPLNLFRRFINLNSVIKDFSPHLIHAQYGTVTSAFGAVSLKWPLVISYRGSDLNPSPGDHWARNLFGKLLSQFSAYRASYIICVSEQLRQKLWRRNIPIEVIPSGVDLELFSPISRNQARRKLEWDQHDPVVLFNAGSNPITKGFGLASDTVKFARHKI</sequence>
<dbReference type="Gene3D" id="3.40.50.2000">
    <property type="entry name" value="Glycogen Phosphorylase B"/>
    <property type="match status" value="1"/>
</dbReference>
<evidence type="ECO:0000259" key="1">
    <source>
        <dbReference type="Pfam" id="PF13439"/>
    </source>
</evidence>
<feature type="non-terminal residue" evidence="2">
    <location>
        <position position="216"/>
    </location>
</feature>
<gene>
    <name evidence="2" type="ORF">METZ01_LOCUS510595</name>
</gene>
<evidence type="ECO:0000313" key="2">
    <source>
        <dbReference type="EMBL" id="SVE57741.1"/>
    </source>
</evidence>
<feature type="domain" description="Glycosyltransferase subfamily 4-like N-terminal" evidence="1">
    <location>
        <begin position="49"/>
        <end position="166"/>
    </location>
</feature>
<dbReference type="InterPro" id="IPR028098">
    <property type="entry name" value="Glyco_trans_4-like_N"/>
</dbReference>
<name>A0A383ELU9_9ZZZZ</name>
<reference evidence="2" key="1">
    <citation type="submission" date="2018-05" db="EMBL/GenBank/DDBJ databases">
        <authorList>
            <person name="Lanie J.A."/>
            <person name="Ng W.-L."/>
            <person name="Kazmierczak K.M."/>
            <person name="Andrzejewski T.M."/>
            <person name="Davidsen T.M."/>
            <person name="Wayne K.J."/>
            <person name="Tettelin H."/>
            <person name="Glass J.I."/>
            <person name="Rusch D."/>
            <person name="Podicherti R."/>
            <person name="Tsui H.-C.T."/>
            <person name="Winkler M.E."/>
        </authorList>
    </citation>
    <scope>NUCLEOTIDE SEQUENCE</scope>
</reference>